<dbReference type="OrthoDB" id="4586300at2759"/>
<protein>
    <submittedName>
        <fullName evidence="2">Uncharacterized protein</fullName>
    </submittedName>
</protein>
<feature type="region of interest" description="Disordered" evidence="1">
    <location>
        <begin position="1"/>
        <end position="33"/>
    </location>
</feature>
<dbReference type="RefSeq" id="XP_020123784.1">
    <property type="nucleotide sequence ID" value="XM_020260184.1"/>
</dbReference>
<gene>
    <name evidence="2" type="ORF">UA08_00384</name>
</gene>
<comment type="caution">
    <text evidence="2">The sequence shown here is derived from an EMBL/GenBank/DDBJ whole genome shotgun (WGS) entry which is preliminary data.</text>
</comment>
<dbReference type="EMBL" id="LFMY01000001">
    <property type="protein sequence ID" value="OKL63663.1"/>
    <property type="molecule type" value="Genomic_DNA"/>
</dbReference>
<accession>A0A225AVM1</accession>
<dbReference type="AlphaFoldDB" id="A0A225AVM1"/>
<dbReference type="STRING" id="1441469.A0A225AVM1"/>
<evidence type="ECO:0000256" key="1">
    <source>
        <dbReference type="SAM" id="MobiDB-lite"/>
    </source>
</evidence>
<evidence type="ECO:0000313" key="2">
    <source>
        <dbReference type="EMBL" id="OKL63663.1"/>
    </source>
</evidence>
<organism evidence="2 3">
    <name type="scientific">Talaromyces atroroseus</name>
    <dbReference type="NCBI Taxonomy" id="1441469"/>
    <lineage>
        <taxon>Eukaryota</taxon>
        <taxon>Fungi</taxon>
        <taxon>Dikarya</taxon>
        <taxon>Ascomycota</taxon>
        <taxon>Pezizomycotina</taxon>
        <taxon>Eurotiomycetes</taxon>
        <taxon>Eurotiomycetidae</taxon>
        <taxon>Eurotiales</taxon>
        <taxon>Trichocomaceae</taxon>
        <taxon>Talaromyces</taxon>
        <taxon>Talaromyces sect. Trachyspermi</taxon>
    </lineage>
</organism>
<feature type="compositionally biased region" description="Basic and acidic residues" evidence="1">
    <location>
        <begin position="1"/>
        <end position="11"/>
    </location>
</feature>
<sequence length="462" mass="53167">MASSGRDRSSEADTQTLNKTAPPPDDAARPWTDSENPFIAFRRYADEQISSMMQSIMDLPSMAPPFSDKWLYFEDKNDSRAMRKEEVGHDSDPRSDNHWRPSRWGHYHRDNDFFNYWDAHRRSSDSGFHSSFDGFPLGFGFPFLLPESMFCDGDEETWPLAYILFSSYSPLHLERAHHRGRHQRRIFSSLFSSRKSAELDPNEPRWRDAFEDLIRVTNGQELLDQSTESERTTQSADKWLRGLVQRGSLGNNWKLLGPESSPHGVAFERLEQHNSNKHDQEPPSLQDTRENIVEGSDSETELDLYDRFLDDIAKSHERYSHAFADSPLMRLLDEERKRHMRQAETPQASIEETVQSKDWLEYTSDGNKNLLASQSTTDDDSTASSRIVSTMTRSVRRTLTDGSISTKTVKTKRFADGREESDESVEVTPPPSAEVNTHHSRTSEEDKENNDSGRGGGWFWTR</sequence>
<keyword evidence="3" id="KW-1185">Reference proteome</keyword>
<evidence type="ECO:0000313" key="3">
    <source>
        <dbReference type="Proteomes" id="UP000214365"/>
    </source>
</evidence>
<proteinExistence type="predicted"/>
<dbReference type="Proteomes" id="UP000214365">
    <property type="component" value="Unassembled WGS sequence"/>
</dbReference>
<feature type="compositionally biased region" description="Gly residues" evidence="1">
    <location>
        <begin position="453"/>
        <end position="462"/>
    </location>
</feature>
<dbReference type="GeneID" id="31000139"/>
<name>A0A225AVM1_TALAT</name>
<feature type="region of interest" description="Disordered" evidence="1">
    <location>
        <begin position="370"/>
        <end position="462"/>
    </location>
</feature>
<reference evidence="2 3" key="1">
    <citation type="submission" date="2015-06" db="EMBL/GenBank/DDBJ databases">
        <title>Talaromyces atroroseus IBT 11181 draft genome.</title>
        <authorList>
            <person name="Rasmussen K.B."/>
            <person name="Rasmussen S."/>
            <person name="Petersen B."/>
            <person name="Sicheritz-Ponten T."/>
            <person name="Mortensen U.H."/>
            <person name="Thrane U."/>
        </authorList>
    </citation>
    <scope>NUCLEOTIDE SEQUENCE [LARGE SCALE GENOMIC DNA]</scope>
    <source>
        <strain evidence="2 3">IBT 11181</strain>
    </source>
</reference>